<evidence type="ECO:0000256" key="1">
    <source>
        <dbReference type="SAM" id="SignalP"/>
    </source>
</evidence>
<dbReference type="EMBL" id="UIVT01000003">
    <property type="protein sequence ID" value="SVP93206.1"/>
    <property type="molecule type" value="Genomic_DNA"/>
</dbReference>
<protein>
    <submittedName>
        <fullName evidence="2">Uncharacterized protein</fullName>
    </submittedName>
</protein>
<gene>
    <name evidence="3" type="ORF">TAT_000219400</name>
    <name evidence="2" type="ORF">TAV_000219400</name>
</gene>
<dbReference type="EMBL" id="UIVS01000003">
    <property type="protein sequence ID" value="SVP92401.1"/>
    <property type="molecule type" value="Genomic_DNA"/>
</dbReference>
<evidence type="ECO:0000313" key="2">
    <source>
        <dbReference type="EMBL" id="SVP92401.1"/>
    </source>
</evidence>
<organism evidence="2">
    <name type="scientific">Theileria annulata</name>
    <dbReference type="NCBI Taxonomy" id="5874"/>
    <lineage>
        <taxon>Eukaryota</taxon>
        <taxon>Sar</taxon>
        <taxon>Alveolata</taxon>
        <taxon>Apicomplexa</taxon>
        <taxon>Aconoidasida</taxon>
        <taxon>Piroplasmida</taxon>
        <taxon>Theileriidae</taxon>
        <taxon>Theileria</taxon>
    </lineage>
</organism>
<proteinExistence type="predicted"/>
<reference evidence="2" key="1">
    <citation type="submission" date="2018-07" db="EMBL/GenBank/DDBJ databases">
        <authorList>
            <person name="Quirk P.G."/>
            <person name="Krulwich T.A."/>
        </authorList>
    </citation>
    <scope>NUCLEOTIDE SEQUENCE</scope>
    <source>
        <strain evidence="2">Anand</strain>
    </source>
</reference>
<feature type="signal peptide" evidence="1">
    <location>
        <begin position="1"/>
        <end position="16"/>
    </location>
</feature>
<name>A0A3B0N7V6_THEAN</name>
<dbReference type="AlphaFoldDB" id="A0A3B0N7V6"/>
<feature type="chain" id="PRO_5036076080" evidence="1">
    <location>
        <begin position="17"/>
        <end position="257"/>
    </location>
</feature>
<dbReference type="VEuPathDB" id="PiroplasmaDB:TA02620"/>
<keyword evidence="1" id="KW-0732">Signal</keyword>
<accession>A0A3B0N7V6</accession>
<evidence type="ECO:0000313" key="3">
    <source>
        <dbReference type="EMBL" id="SVP93206.1"/>
    </source>
</evidence>
<sequence>MKLICLILIFLKEVCLVKIDEEAKDALLMKVDLYFDDPVPVQLVNAYHPGCYDSYIYSGLRIGNTDVVINNIIRGNNLVYLGAETLANRRAVHTIPKPDLEIIEIVSYHFGLEEKYEYVELIKNIDVPYFVENVKQLVTVDLADVNALPLYVDTRSHDGGIFEIFISDIFKYWVMLGEIKYGPNLIESIFHNSIQRSVVFKPLGESKLSVRVTSFLKNGKRNKNYYEVDTEANIQGSVVKYDKTTTTYVGNLPEDLE</sequence>